<dbReference type="Pfam" id="PF02518">
    <property type="entry name" value="HATPase_c"/>
    <property type="match status" value="1"/>
</dbReference>
<dbReference type="InterPro" id="IPR003594">
    <property type="entry name" value="HATPase_dom"/>
</dbReference>
<dbReference type="SMART" id="SM00387">
    <property type="entry name" value="HATPase_c"/>
    <property type="match status" value="1"/>
</dbReference>
<dbReference type="EC" id="2.7.13.3" evidence="3"/>
<dbReference type="SUPFAM" id="SSF158472">
    <property type="entry name" value="HAMP domain-like"/>
    <property type="match status" value="1"/>
</dbReference>
<proteinExistence type="predicted"/>
<dbReference type="GO" id="GO:0030295">
    <property type="term" value="F:protein kinase activator activity"/>
    <property type="evidence" value="ECO:0007669"/>
    <property type="project" value="TreeGrafter"/>
</dbReference>
<evidence type="ECO:0000256" key="5">
    <source>
        <dbReference type="ARBA" id="ARBA00022679"/>
    </source>
</evidence>
<keyword evidence="11" id="KW-1133">Transmembrane helix</keyword>
<gene>
    <name evidence="14" type="ORF">C1O66_17880</name>
</gene>
<dbReference type="AlphaFoldDB" id="A0A2N8L0I0"/>
<dbReference type="PRINTS" id="PR00344">
    <property type="entry name" value="BCTRLSENSOR"/>
</dbReference>
<keyword evidence="6" id="KW-0547">Nucleotide-binding</keyword>
<organism evidence="14 15">
    <name type="scientific">Kinneretia aquatilis</name>
    <dbReference type="NCBI Taxonomy" id="2070761"/>
    <lineage>
        <taxon>Bacteria</taxon>
        <taxon>Pseudomonadati</taxon>
        <taxon>Pseudomonadota</taxon>
        <taxon>Betaproteobacteria</taxon>
        <taxon>Burkholderiales</taxon>
        <taxon>Sphaerotilaceae</taxon>
        <taxon>Roseateles</taxon>
    </lineage>
</organism>
<dbReference type="GO" id="GO:0000156">
    <property type="term" value="F:phosphorelay response regulator activity"/>
    <property type="evidence" value="ECO:0007669"/>
    <property type="project" value="TreeGrafter"/>
</dbReference>
<keyword evidence="9" id="KW-0902">Two-component regulatory system</keyword>
<dbReference type="InterPro" id="IPR036097">
    <property type="entry name" value="HisK_dim/P_sf"/>
</dbReference>
<dbReference type="CDD" id="cd00082">
    <property type="entry name" value="HisKA"/>
    <property type="match status" value="1"/>
</dbReference>
<keyword evidence="5" id="KW-0808">Transferase</keyword>
<dbReference type="GO" id="GO:0005524">
    <property type="term" value="F:ATP binding"/>
    <property type="evidence" value="ECO:0007669"/>
    <property type="project" value="UniProtKB-KW"/>
</dbReference>
<evidence type="ECO:0000256" key="11">
    <source>
        <dbReference type="SAM" id="Phobius"/>
    </source>
</evidence>
<protein>
    <recommendedName>
        <fullName evidence="3">histidine kinase</fullName>
        <ecNumber evidence="3">2.7.13.3</ecNumber>
    </recommendedName>
</protein>
<dbReference type="OrthoDB" id="9813903at2"/>
<dbReference type="SMART" id="SM00388">
    <property type="entry name" value="HisKA"/>
    <property type="match status" value="1"/>
</dbReference>
<dbReference type="SMART" id="SM00304">
    <property type="entry name" value="HAMP"/>
    <property type="match status" value="1"/>
</dbReference>
<keyword evidence="7" id="KW-0418">Kinase</keyword>
<keyword evidence="11" id="KW-0472">Membrane</keyword>
<evidence type="ECO:0000256" key="8">
    <source>
        <dbReference type="ARBA" id="ARBA00022840"/>
    </source>
</evidence>
<keyword evidence="8" id="KW-0067">ATP-binding</keyword>
<dbReference type="Proteomes" id="UP000235916">
    <property type="component" value="Unassembled WGS sequence"/>
</dbReference>
<evidence type="ECO:0000256" key="10">
    <source>
        <dbReference type="SAM" id="Coils"/>
    </source>
</evidence>
<dbReference type="PROSITE" id="PS50109">
    <property type="entry name" value="HIS_KIN"/>
    <property type="match status" value="1"/>
</dbReference>
<dbReference type="Gene3D" id="3.30.450.20">
    <property type="entry name" value="PAS domain"/>
    <property type="match status" value="2"/>
</dbReference>
<keyword evidence="15" id="KW-1185">Reference proteome</keyword>
<dbReference type="Pfam" id="PF00672">
    <property type="entry name" value="HAMP"/>
    <property type="match status" value="1"/>
</dbReference>
<dbReference type="InterPro" id="IPR005467">
    <property type="entry name" value="His_kinase_dom"/>
</dbReference>
<dbReference type="RefSeq" id="WP_102769130.1">
    <property type="nucleotide sequence ID" value="NZ_POSP01000003.1"/>
</dbReference>
<keyword evidence="11" id="KW-0812">Transmembrane</keyword>
<evidence type="ECO:0000256" key="7">
    <source>
        <dbReference type="ARBA" id="ARBA00022777"/>
    </source>
</evidence>
<dbReference type="PANTHER" id="PTHR42878">
    <property type="entry name" value="TWO-COMPONENT HISTIDINE KINASE"/>
    <property type="match status" value="1"/>
</dbReference>
<dbReference type="Gene3D" id="1.10.287.130">
    <property type="match status" value="1"/>
</dbReference>
<dbReference type="InterPro" id="IPR004358">
    <property type="entry name" value="Sig_transdc_His_kin-like_C"/>
</dbReference>
<accession>A0A2N8L0I0</accession>
<dbReference type="SUPFAM" id="SSF47384">
    <property type="entry name" value="Homodimeric domain of signal transducing histidine kinase"/>
    <property type="match status" value="1"/>
</dbReference>
<keyword evidence="4" id="KW-0597">Phosphoprotein</keyword>
<evidence type="ECO:0000259" key="13">
    <source>
        <dbReference type="PROSITE" id="PS50885"/>
    </source>
</evidence>
<feature type="domain" description="Histidine kinase" evidence="12">
    <location>
        <begin position="503"/>
        <end position="734"/>
    </location>
</feature>
<comment type="subcellular location">
    <subcellularLocation>
        <location evidence="2">Membrane</location>
    </subcellularLocation>
</comment>
<dbReference type="GO" id="GO:0000155">
    <property type="term" value="F:phosphorelay sensor kinase activity"/>
    <property type="evidence" value="ECO:0007669"/>
    <property type="project" value="InterPro"/>
</dbReference>
<dbReference type="CDD" id="cd06225">
    <property type="entry name" value="HAMP"/>
    <property type="match status" value="1"/>
</dbReference>
<comment type="caution">
    <text evidence="14">The sequence shown here is derived from an EMBL/GenBank/DDBJ whole genome shotgun (WGS) entry which is preliminary data.</text>
</comment>
<keyword evidence="10" id="KW-0175">Coiled coil</keyword>
<feature type="transmembrane region" description="Helical" evidence="11">
    <location>
        <begin position="25"/>
        <end position="44"/>
    </location>
</feature>
<dbReference type="InterPro" id="IPR050351">
    <property type="entry name" value="BphY/WalK/GraS-like"/>
</dbReference>
<feature type="transmembrane region" description="Helical" evidence="11">
    <location>
        <begin position="365"/>
        <end position="384"/>
    </location>
</feature>
<dbReference type="CDD" id="cd18774">
    <property type="entry name" value="PDC2_HK_sensor"/>
    <property type="match status" value="1"/>
</dbReference>
<feature type="coiled-coil region" evidence="10">
    <location>
        <begin position="432"/>
        <end position="473"/>
    </location>
</feature>
<dbReference type="GO" id="GO:0016020">
    <property type="term" value="C:membrane"/>
    <property type="evidence" value="ECO:0007669"/>
    <property type="project" value="UniProtKB-SubCell"/>
</dbReference>
<evidence type="ECO:0000313" key="14">
    <source>
        <dbReference type="EMBL" id="PND39210.1"/>
    </source>
</evidence>
<dbReference type="PANTHER" id="PTHR42878:SF7">
    <property type="entry name" value="SENSOR HISTIDINE KINASE GLRK"/>
    <property type="match status" value="1"/>
</dbReference>
<evidence type="ECO:0000256" key="6">
    <source>
        <dbReference type="ARBA" id="ARBA00022741"/>
    </source>
</evidence>
<evidence type="ECO:0000259" key="12">
    <source>
        <dbReference type="PROSITE" id="PS50109"/>
    </source>
</evidence>
<evidence type="ECO:0000256" key="1">
    <source>
        <dbReference type="ARBA" id="ARBA00000085"/>
    </source>
</evidence>
<evidence type="ECO:0000256" key="2">
    <source>
        <dbReference type="ARBA" id="ARBA00004370"/>
    </source>
</evidence>
<feature type="domain" description="HAMP" evidence="13">
    <location>
        <begin position="386"/>
        <end position="440"/>
    </location>
</feature>
<name>A0A2N8L0I0_9BURK</name>
<dbReference type="SUPFAM" id="SSF55874">
    <property type="entry name" value="ATPase domain of HSP90 chaperone/DNA topoisomerase II/histidine kinase"/>
    <property type="match status" value="1"/>
</dbReference>
<dbReference type="InterPro" id="IPR003660">
    <property type="entry name" value="HAMP_dom"/>
</dbReference>
<sequence>MGRWTGGWQRAKAWAHVDATLARGLLWRLSLALIVSMLGLTWLVQHVSQRDVEAQAMEELRSTVMERARASGEDFALAERNVELLRAEYLRRLAAARPPGWQGDFRRWFARSPDQLLRLRPELDDHRRLPSVYLRAQAELNDSLMWQTQVAFDLLREWGPPLTARYYSAYFDLPGQGLIMFSPSVNWGAEATPETNNFDYPPVAGASPERNPSRSNRWTPVYYDDKARIYMVSTVLPIDFEGRWIACVSQDVSVASLLKRTVSDSLPGTYSLILSRDGHLIAHPGFAERIEAAQGKLKLDQIRDPLLDEIATLAPPAEGQAAVSLSADGRHLLGVARIAGPDWLFVSVYPRAHLDAGVARSSENILLVGAVALLVLMSLLGWIVRRQISRPIAELRSAVQGVSEGRFEIAHGEAELREDELGDLGRSFAQMGAELAQREARLKRDAQALQEARDQLENRVQERTAELHASNAELVLALDDLGKTQSSLLRAERLASLGRMVAGVAHELGTPIGNARLAASTLAADAEQMARDVEQGLRRSQLSKFLQRLGSGSQILQGNLERASELLQNFKQVAVDGSSAQRRVFALDQLVRDILMTLQPTLKRLPLDIQVDVPAGLEMDSYPGALGQVLSNLIQNAAIHGFEGREQGRLEILVDCPDAGHVRLRIRDDGCGIAAEIQPRVFDPFFTTRMGRGGSGLGLNISHNLVSNVLCGEIHLHSEAGAGSCFELLLPRVAPNHAEAETLPLPLSQFASLTEAEEMDAQSAGTRKA</sequence>
<dbReference type="Gene3D" id="6.10.340.10">
    <property type="match status" value="1"/>
</dbReference>
<dbReference type="EMBL" id="POSP01000003">
    <property type="protein sequence ID" value="PND39210.1"/>
    <property type="molecule type" value="Genomic_DNA"/>
</dbReference>
<comment type="catalytic activity">
    <reaction evidence="1">
        <text>ATP + protein L-histidine = ADP + protein N-phospho-L-histidine.</text>
        <dbReference type="EC" id="2.7.13.3"/>
    </reaction>
</comment>
<dbReference type="InterPro" id="IPR036890">
    <property type="entry name" value="HATPase_C_sf"/>
</dbReference>
<reference evidence="14 15" key="1">
    <citation type="submission" date="2018-01" db="EMBL/GenBank/DDBJ databases">
        <title>Draft genome sequence of Paucibacter aquatile CR182 isolated from freshwater of the Nakdong River.</title>
        <authorList>
            <person name="Choi A."/>
            <person name="Chung E.J."/>
        </authorList>
    </citation>
    <scope>NUCLEOTIDE SEQUENCE [LARGE SCALE GENOMIC DNA]</scope>
    <source>
        <strain evidence="14 15">CR182</strain>
    </source>
</reference>
<dbReference type="PROSITE" id="PS50885">
    <property type="entry name" value="HAMP"/>
    <property type="match status" value="1"/>
</dbReference>
<dbReference type="InterPro" id="IPR003661">
    <property type="entry name" value="HisK_dim/P_dom"/>
</dbReference>
<dbReference type="Gene3D" id="3.30.565.10">
    <property type="entry name" value="Histidine kinase-like ATPase, C-terminal domain"/>
    <property type="match status" value="1"/>
</dbReference>
<dbReference type="GO" id="GO:0007234">
    <property type="term" value="P:osmosensory signaling via phosphorelay pathway"/>
    <property type="evidence" value="ECO:0007669"/>
    <property type="project" value="TreeGrafter"/>
</dbReference>
<evidence type="ECO:0000256" key="9">
    <source>
        <dbReference type="ARBA" id="ARBA00023012"/>
    </source>
</evidence>
<evidence type="ECO:0000313" key="15">
    <source>
        <dbReference type="Proteomes" id="UP000235916"/>
    </source>
</evidence>
<evidence type="ECO:0000256" key="4">
    <source>
        <dbReference type="ARBA" id="ARBA00022553"/>
    </source>
</evidence>
<evidence type="ECO:0000256" key="3">
    <source>
        <dbReference type="ARBA" id="ARBA00012438"/>
    </source>
</evidence>